<sequence>IIYQHPGTYQHRSPFTYNHRSPFTYQHRSPFTYANRQPGTYNHRSPFTYNHRSPTTYVHRSPYIYQHQSPYISQVQNPFIRNNQTPYIANSQSPTIGTSPIIYDAIDGDTTGPVGSSTDWGPSASNWQTALLFRIHHIHAETFASMEFAYQHTTTTPLSENSSAGTQGDVEVRWYAGTNAEVADHYYDIIQLYDNGQTPTIDDTWAWDLKYTHSISGTPTNGVVNSYGNSNGSYTPNHASLGGAWTNGTWKSIYAGSSSAGQFDGARSTRFTQWAAKTSTNTDGTATAKSMGNNDYVVRLTKSGQTTIYTEYSHGAVGCTATRSSGGLP</sequence>
<accession>A0A382MBG8</accession>
<reference evidence="1" key="1">
    <citation type="submission" date="2018-05" db="EMBL/GenBank/DDBJ databases">
        <authorList>
            <person name="Lanie J.A."/>
            <person name="Ng W.-L."/>
            <person name="Kazmierczak K.M."/>
            <person name="Andrzejewski T.M."/>
            <person name="Davidsen T.M."/>
            <person name="Wayne K.J."/>
            <person name="Tettelin H."/>
            <person name="Glass J.I."/>
            <person name="Rusch D."/>
            <person name="Podicherti R."/>
            <person name="Tsui H.-C.T."/>
            <person name="Winkler M.E."/>
        </authorList>
    </citation>
    <scope>NUCLEOTIDE SEQUENCE</scope>
</reference>
<name>A0A382MBG8_9ZZZZ</name>
<proteinExistence type="predicted"/>
<organism evidence="1">
    <name type="scientific">marine metagenome</name>
    <dbReference type="NCBI Taxonomy" id="408172"/>
    <lineage>
        <taxon>unclassified sequences</taxon>
        <taxon>metagenomes</taxon>
        <taxon>ecological metagenomes</taxon>
    </lineage>
</organism>
<dbReference type="AlphaFoldDB" id="A0A382MBG8"/>
<evidence type="ECO:0000313" key="1">
    <source>
        <dbReference type="EMBL" id="SVC46284.1"/>
    </source>
</evidence>
<feature type="non-terminal residue" evidence="1">
    <location>
        <position position="1"/>
    </location>
</feature>
<dbReference type="EMBL" id="UINC01092579">
    <property type="protein sequence ID" value="SVC46284.1"/>
    <property type="molecule type" value="Genomic_DNA"/>
</dbReference>
<gene>
    <name evidence="1" type="ORF">METZ01_LOCUS299138</name>
</gene>
<protein>
    <submittedName>
        <fullName evidence="1">Uncharacterized protein</fullName>
    </submittedName>
</protein>